<evidence type="ECO:0000256" key="2">
    <source>
        <dbReference type="SAM" id="SignalP"/>
    </source>
</evidence>
<proteinExistence type="predicted"/>
<name>A0A0Q0VY47_9FLAO</name>
<comment type="caution">
    <text evidence="4">The sequence shown here is derived from an EMBL/GenBank/DDBJ whole genome shotgun (WGS) entry which is preliminary data.</text>
</comment>
<dbReference type="RefSeq" id="WP_055097471.1">
    <property type="nucleotide sequence ID" value="NZ_JRLF01000014.1"/>
</dbReference>
<dbReference type="NCBIfam" id="TIGR04183">
    <property type="entry name" value="Por_Secre_tail"/>
    <property type="match status" value="1"/>
</dbReference>
<dbReference type="Proteomes" id="UP000050443">
    <property type="component" value="Unassembled WGS sequence"/>
</dbReference>
<feature type="signal peptide" evidence="2">
    <location>
        <begin position="1"/>
        <end position="18"/>
    </location>
</feature>
<dbReference type="STRING" id="362413.RC62_2002"/>
<evidence type="ECO:0000313" key="4">
    <source>
        <dbReference type="EMBL" id="KQB38642.1"/>
    </source>
</evidence>
<dbReference type="OrthoDB" id="1373043at2"/>
<protein>
    <recommendedName>
        <fullName evidence="3">Secretion system C-terminal sorting domain-containing protein</fullName>
    </recommendedName>
</protein>
<feature type="domain" description="Secretion system C-terminal sorting" evidence="3">
    <location>
        <begin position="1582"/>
        <end position="1649"/>
    </location>
</feature>
<accession>A0A0Q0VY47</accession>
<reference evidence="4 5" key="1">
    <citation type="submission" date="2014-09" db="EMBL/GenBank/DDBJ databases">
        <title>Genome sequence of Flavobacterium aquidurense RC62.</title>
        <authorList>
            <person name="Kim J.F."/>
            <person name="Kwak M.-J."/>
        </authorList>
    </citation>
    <scope>NUCLEOTIDE SEQUENCE [LARGE SCALE GENOMIC DNA]</scope>
    <source>
        <strain evidence="4 5">RC62</strain>
    </source>
</reference>
<organism evidence="4 5">
    <name type="scientific">Flavobacterium aquidurense</name>
    <dbReference type="NCBI Taxonomy" id="362413"/>
    <lineage>
        <taxon>Bacteria</taxon>
        <taxon>Pseudomonadati</taxon>
        <taxon>Bacteroidota</taxon>
        <taxon>Flavobacteriia</taxon>
        <taxon>Flavobacteriales</taxon>
        <taxon>Flavobacteriaceae</taxon>
        <taxon>Flavobacterium</taxon>
    </lineage>
</organism>
<keyword evidence="1 2" id="KW-0732">Signal</keyword>
<dbReference type="Pfam" id="PF18962">
    <property type="entry name" value="Por_Secre_tail"/>
    <property type="match status" value="1"/>
</dbReference>
<sequence>MKKTLLFFLLLFTTIFYAQVSNIEHCAQDNSFNLTTQKALLIGNLNPAETTVSYHLSLEDANNNLNAIANPSNYITTNSQTIYARIDNLGTITTNYFGLILNSILIANTEVVYVNCVPRIVITATGGNSNYEYSHFGVTYTQNNIVNNPSPGPQTVYVRDGNGCVASKSLIVESLSPLTWRAKRTNVTCQGANDGTIEITASGGKAPYSFSLGNENGFTASNIFRNLNVATHTIYIKDATGCVISLLMDVYQENPSIVIAETITNDSNDTNEGKIVLNVSGGVSPYNYSLKNSSGILVASQVSNSFEGLTAGSYEVMVTDSRGCTLSKAINILNAPTPLTTTSTVTPITCVITTGTITITPHGGTLPYQYSIDNGNSYSNSNVFSNLDAGTYNLKVLDAQNSVVSAIATIDPIKIPEITVTYKNILCHGDSNGSILVGASNGKSPNLFSINGGTYGSYNLFENLKAGNYVLSVKDSNGCVVSKSVILEDPEPITAEVTFLDRFVTIKASGGYGKYEYALDGGNYQQSNIYSNVSYGNHTIYVKDPNGCILSKVISVVKPVPLVASFVVDKGTVTITTSGGILPYRYALQKATGFPIITTSSNIFTDMVNGSYKIIVNDSQGNSFALFDVIISESALFTANATSTPVNCNGSKGTITTTATGGKSPYQYSIDSANFSNSNVFSNLNAGSYLINVRDSNNFTTTASVTISSAKPVLVTAEIVSEISCNGANNGIIKANVIQGQAPYLYAFDGSSLQSADTFTNVNAGTHTISVKDQNGCTATVSITVAEPKQLKSTVVVDGKKITASTTDGTAPYSYVLQNNSGLTVGPQNSDTFDDLPNGLYNLQITDAKGCLLLRNDIIISDLSLLSAKANITPITCNNTKAEITVLATGGSGSYVYSIDNGVNYSASNIFSNLSPGYYTVSVKDSQNAVITITTTIIPYIPLTSTAIITKSIDCTSNASIYVNTSGGKRPYQYSLDNGVTYTANNIFTNLNAGNYFVRVKDSLDCTVITNSIILEQPVPLTATVANTKIVDCSVNYNSTITITATGGQPPYLYAVNSLTNYQTDNMYFGAAPGTHTVSVKDANGCVFNSTFVVESPSLLTLTSTITEATICGGKSSVTINAIGGQAPYTYSFNGGNSYSPISTSDLSPGGYTIFAKDSNGCIATIYVIIAYPGVPVSTIWTITNTTTYNSNDGSITLAATAGTAPYTYSLLNSNNTVVITDQSSNTFSNLAPGTYGIIVKDAKGCSSLITQATITAPSLEILSATATVIQPNCVNPMGIITIDATGGTAPYEYSIDNGAYSFSNTFIVTQPGNYNITVRDSQNATYTSVIVIRPLDPLFLNATVVSNASCISNGIITAITTGGQAPYVYSLNGGVFQNTNIFTNLSPGVYTLEARDANDCIANTTIMLTEPEPIFATVTTDNQTIIVTAVGGTGNYQYSLDGIIFQSSNIFTIVNYGTYNVFIRDQNGCMVIVATTLTPPSPLIDDKDEITIEFKPGQTLGDLVIQGQNIKWYSNQNPLSGKTTKLTEVTLPLSTVLTNGTTYYASQTINGIESIDRLAVTAKLSGSLSTPDVVMSDFRFYPNPVQHTLNIENSAVIDEIEILSVSGKSILDRKINNTHAQIDLSNVSSGFYFLKVTSEGKVKTTKIVKK</sequence>
<evidence type="ECO:0000259" key="3">
    <source>
        <dbReference type="Pfam" id="PF18962"/>
    </source>
</evidence>
<gene>
    <name evidence="4" type="ORF">RC62_2002</name>
</gene>
<dbReference type="EMBL" id="JRLF01000014">
    <property type="protein sequence ID" value="KQB38642.1"/>
    <property type="molecule type" value="Genomic_DNA"/>
</dbReference>
<evidence type="ECO:0000313" key="5">
    <source>
        <dbReference type="Proteomes" id="UP000050443"/>
    </source>
</evidence>
<feature type="chain" id="PRO_5006185522" description="Secretion system C-terminal sorting domain-containing protein" evidence="2">
    <location>
        <begin position="19"/>
        <end position="1651"/>
    </location>
</feature>
<evidence type="ECO:0000256" key="1">
    <source>
        <dbReference type="ARBA" id="ARBA00022729"/>
    </source>
</evidence>
<dbReference type="PATRIC" id="fig|362413.3.peg.1948"/>
<dbReference type="InterPro" id="IPR026444">
    <property type="entry name" value="Secre_tail"/>
</dbReference>
<dbReference type="Pfam" id="PF13573">
    <property type="entry name" value="SprB"/>
    <property type="match status" value="11"/>
</dbReference>
<dbReference type="InterPro" id="IPR025667">
    <property type="entry name" value="SprB_repeat"/>
</dbReference>